<dbReference type="Pfam" id="PF00496">
    <property type="entry name" value="SBP_bac_5"/>
    <property type="match status" value="1"/>
</dbReference>
<dbReference type="CDD" id="cd08506">
    <property type="entry name" value="PBP2_clavulanate_OppA2"/>
    <property type="match status" value="1"/>
</dbReference>
<dbReference type="Gene3D" id="3.40.190.10">
    <property type="entry name" value="Periplasmic binding protein-like II"/>
    <property type="match status" value="1"/>
</dbReference>
<dbReference type="GO" id="GO:0015833">
    <property type="term" value="P:peptide transport"/>
    <property type="evidence" value="ECO:0007669"/>
    <property type="project" value="TreeGrafter"/>
</dbReference>
<dbReference type="InterPro" id="IPR039424">
    <property type="entry name" value="SBP_5"/>
</dbReference>
<evidence type="ECO:0000256" key="2">
    <source>
        <dbReference type="ARBA" id="ARBA00005695"/>
    </source>
</evidence>
<name>A0A9X1NPE3_9HYPH</name>
<dbReference type="PROSITE" id="PS01040">
    <property type="entry name" value="SBP_BACTERIAL_5"/>
    <property type="match status" value="1"/>
</dbReference>
<organism evidence="7 8">
    <name type="scientific">Rhizobium quercicola</name>
    <dbReference type="NCBI Taxonomy" id="2901226"/>
    <lineage>
        <taxon>Bacteria</taxon>
        <taxon>Pseudomonadati</taxon>
        <taxon>Pseudomonadota</taxon>
        <taxon>Alphaproteobacteria</taxon>
        <taxon>Hyphomicrobiales</taxon>
        <taxon>Rhizobiaceae</taxon>
        <taxon>Rhizobium/Agrobacterium group</taxon>
        <taxon>Rhizobium</taxon>
    </lineage>
</organism>
<dbReference type="InterPro" id="IPR000914">
    <property type="entry name" value="SBP_5_dom"/>
</dbReference>
<dbReference type="EMBL" id="JAJOZR010000001">
    <property type="protein sequence ID" value="MCD7107945.1"/>
    <property type="molecule type" value="Genomic_DNA"/>
</dbReference>
<dbReference type="GO" id="GO:1904680">
    <property type="term" value="F:peptide transmembrane transporter activity"/>
    <property type="evidence" value="ECO:0007669"/>
    <property type="project" value="TreeGrafter"/>
</dbReference>
<comment type="subcellular location">
    <subcellularLocation>
        <location evidence="1">Periplasm</location>
    </subcellularLocation>
</comment>
<dbReference type="InterPro" id="IPR030678">
    <property type="entry name" value="Peptide/Ni-bd"/>
</dbReference>
<dbReference type="InterPro" id="IPR023765">
    <property type="entry name" value="SBP_5_CS"/>
</dbReference>
<dbReference type="PIRSF" id="PIRSF002741">
    <property type="entry name" value="MppA"/>
    <property type="match status" value="1"/>
</dbReference>
<dbReference type="PANTHER" id="PTHR30290">
    <property type="entry name" value="PERIPLASMIC BINDING COMPONENT OF ABC TRANSPORTER"/>
    <property type="match status" value="1"/>
</dbReference>
<protein>
    <submittedName>
        <fullName evidence="7">ABC transporter substrate-binding protein</fullName>
    </submittedName>
</protein>
<gene>
    <name evidence="7" type="ORF">LRX75_02705</name>
</gene>
<evidence type="ECO:0000256" key="5">
    <source>
        <dbReference type="SAM" id="SignalP"/>
    </source>
</evidence>
<evidence type="ECO:0000256" key="4">
    <source>
        <dbReference type="ARBA" id="ARBA00022729"/>
    </source>
</evidence>
<keyword evidence="3" id="KW-0813">Transport</keyword>
<dbReference type="GO" id="GO:0043190">
    <property type="term" value="C:ATP-binding cassette (ABC) transporter complex"/>
    <property type="evidence" value="ECO:0007669"/>
    <property type="project" value="InterPro"/>
</dbReference>
<dbReference type="Proteomes" id="UP001139089">
    <property type="component" value="Unassembled WGS sequence"/>
</dbReference>
<dbReference type="PANTHER" id="PTHR30290:SF9">
    <property type="entry name" value="OLIGOPEPTIDE-BINDING PROTEIN APPA"/>
    <property type="match status" value="1"/>
</dbReference>
<evidence type="ECO:0000313" key="8">
    <source>
        <dbReference type="Proteomes" id="UP001139089"/>
    </source>
</evidence>
<dbReference type="RefSeq" id="WP_231811669.1">
    <property type="nucleotide sequence ID" value="NZ_JAJOZR010000001.1"/>
</dbReference>
<keyword evidence="8" id="KW-1185">Reference proteome</keyword>
<accession>A0A9X1NPE3</accession>
<dbReference type="AlphaFoldDB" id="A0A9X1NPE3"/>
<feature type="domain" description="Solute-binding protein family 5" evidence="6">
    <location>
        <begin position="92"/>
        <end position="477"/>
    </location>
</feature>
<dbReference type="Gene3D" id="3.10.105.10">
    <property type="entry name" value="Dipeptide-binding Protein, Domain 3"/>
    <property type="match status" value="1"/>
</dbReference>
<sequence length="565" mass="60804">MTIRLKHLTRHAGALLVTGLLAQTALVGAAQAEDRAALMSQHRGGTITLAAVSAAGTVDPMINYTAQFWQIFQMTYDGLVKFKQAGGTEGFEIVPSIAEALPEPTNDGKTYVFKIRKGIKFSNGKDVTPADVVASFQRIFKIKGPTTGSFYNGIVGADKCIATPESCTLEGGVTGDDAAGTVTINLVAPDAEIFSKLAVPHASILPADAPLSDAGTTPIPGTGAYMIASYDPNAEMVLKRNPTFKEWSVDAQPDGYADEVVYKFGLTEEAAINAIINGQVDWLFDTPPADRLPEIGTKYASQVHIDPLAAFWYAPMNTNLAPFDNVKVRQALNYAVDRDAVVGLFGGEVLGQPVCQILPPDFPGHVDNCIYTKEPGATWSEPDMEKAQALVDESGTKGQKVTVVAEDNAVARGIGTYIASVLTELGYDASMKALSPNIQFTYIQNTNNNVQISVSQWYQDYPAASNFLNVLLSCGSFNKGSDSSVNIAGYCNKELDAQMKQAMTTALTDQDAANAIWAKVDQGFMEQAPMVPLITPKIVNFTSARLGNYVFNKQNRWIISHAWVK</sequence>
<proteinExistence type="inferred from homology"/>
<keyword evidence="4 5" id="KW-0732">Signal</keyword>
<feature type="signal peptide" evidence="5">
    <location>
        <begin position="1"/>
        <end position="32"/>
    </location>
</feature>
<dbReference type="SUPFAM" id="SSF53850">
    <property type="entry name" value="Periplasmic binding protein-like II"/>
    <property type="match status" value="1"/>
</dbReference>
<feature type="chain" id="PRO_5040985399" evidence="5">
    <location>
        <begin position="33"/>
        <end position="565"/>
    </location>
</feature>
<comment type="caution">
    <text evidence="7">The sequence shown here is derived from an EMBL/GenBank/DDBJ whole genome shotgun (WGS) entry which is preliminary data.</text>
</comment>
<evidence type="ECO:0000259" key="6">
    <source>
        <dbReference type="Pfam" id="PF00496"/>
    </source>
</evidence>
<evidence type="ECO:0000256" key="1">
    <source>
        <dbReference type="ARBA" id="ARBA00004418"/>
    </source>
</evidence>
<reference evidence="7" key="1">
    <citation type="submission" date="2021-12" db="EMBL/GenBank/DDBJ databases">
        <authorList>
            <person name="Li Y."/>
        </authorList>
    </citation>
    <scope>NUCLEOTIDE SEQUENCE</scope>
    <source>
        <strain evidence="7">DKSPLA3</strain>
    </source>
</reference>
<evidence type="ECO:0000313" key="7">
    <source>
        <dbReference type="EMBL" id="MCD7107945.1"/>
    </source>
</evidence>
<evidence type="ECO:0000256" key="3">
    <source>
        <dbReference type="ARBA" id="ARBA00022448"/>
    </source>
</evidence>
<comment type="similarity">
    <text evidence="2">Belongs to the bacterial solute-binding protein 5 family.</text>
</comment>
<dbReference type="GO" id="GO:0030288">
    <property type="term" value="C:outer membrane-bounded periplasmic space"/>
    <property type="evidence" value="ECO:0007669"/>
    <property type="project" value="UniProtKB-ARBA"/>
</dbReference>